<sequence>MADRDSPHVQVVELMLDQTRLRIGVAIRHRPCRYEFDVEP</sequence>
<protein>
    <submittedName>
        <fullName evidence="1">Uncharacterized protein</fullName>
    </submittedName>
</protein>
<proteinExistence type="predicted"/>
<comment type="caution">
    <text evidence="1">The sequence shown here is derived from an EMBL/GenBank/DDBJ whole genome shotgun (WGS) entry which is preliminary data.</text>
</comment>
<gene>
    <name evidence="1" type="ORF">I551_5670</name>
</gene>
<organism evidence="1 2">
    <name type="scientific">Mycobacterium ulcerans str. Harvey</name>
    <dbReference type="NCBI Taxonomy" id="1299332"/>
    <lineage>
        <taxon>Bacteria</taxon>
        <taxon>Bacillati</taxon>
        <taxon>Actinomycetota</taxon>
        <taxon>Actinomycetes</taxon>
        <taxon>Mycobacteriales</taxon>
        <taxon>Mycobacteriaceae</taxon>
        <taxon>Mycobacterium</taxon>
        <taxon>Mycobacterium ulcerans group</taxon>
    </lineage>
</organism>
<reference evidence="1 2" key="1">
    <citation type="submission" date="2014-01" db="EMBL/GenBank/DDBJ databases">
        <authorList>
            <person name="Dobos K."/>
            <person name="Lenaerts A."/>
            <person name="Ordway D."/>
            <person name="DeGroote M.A."/>
            <person name="Parker T."/>
            <person name="Sizemore C."/>
            <person name="Tallon L.J."/>
            <person name="Sadzewicz L.K."/>
            <person name="Sengamalay N."/>
            <person name="Fraser C.M."/>
            <person name="Hine E."/>
            <person name="Shefchek K.A."/>
            <person name="Das S.P."/>
            <person name="Tettelin H."/>
        </authorList>
    </citation>
    <scope>NUCLEOTIDE SEQUENCE [LARGE SCALE GENOMIC DNA]</scope>
    <source>
        <strain evidence="1 2">Harvey</strain>
    </source>
</reference>
<dbReference type="EMBL" id="JAOL01000153">
    <property type="protein sequence ID" value="EUA87864.1"/>
    <property type="molecule type" value="Genomic_DNA"/>
</dbReference>
<name>A0ABN0QT32_MYCUL</name>
<keyword evidence="2" id="KW-1185">Reference proteome</keyword>
<evidence type="ECO:0000313" key="1">
    <source>
        <dbReference type="EMBL" id="EUA87864.1"/>
    </source>
</evidence>
<accession>A0ABN0QT32</accession>
<evidence type="ECO:0000313" key="2">
    <source>
        <dbReference type="Proteomes" id="UP000020681"/>
    </source>
</evidence>
<dbReference type="Proteomes" id="UP000020681">
    <property type="component" value="Unassembled WGS sequence"/>
</dbReference>